<reference evidence="2" key="1">
    <citation type="journal article" date="2022" name="Mol. Ecol. Resour.">
        <title>The genomes of chicory, endive, great burdock and yacon provide insights into Asteraceae palaeo-polyploidization history and plant inulin production.</title>
        <authorList>
            <person name="Fan W."/>
            <person name="Wang S."/>
            <person name="Wang H."/>
            <person name="Wang A."/>
            <person name="Jiang F."/>
            <person name="Liu H."/>
            <person name="Zhao H."/>
            <person name="Xu D."/>
            <person name="Zhang Y."/>
        </authorList>
    </citation>
    <scope>NUCLEOTIDE SEQUENCE [LARGE SCALE GENOMIC DNA]</scope>
    <source>
        <strain evidence="2">cv. Punajuju</strain>
    </source>
</reference>
<gene>
    <name evidence="1" type="ORF">L2E82_27371</name>
</gene>
<keyword evidence="2" id="KW-1185">Reference proteome</keyword>
<comment type="caution">
    <text evidence="1">The sequence shown here is derived from an EMBL/GenBank/DDBJ whole genome shotgun (WGS) entry which is preliminary data.</text>
</comment>
<dbReference type="Proteomes" id="UP001055811">
    <property type="component" value="Linkage Group LG05"/>
</dbReference>
<sequence>MIMMRTNQVSATEIEAYAQQLKFSPVFCFFFLKFVFVAWELEKNLHRVPLGINNVVEIIGPSPSAKTEILLRVAVTSILPKNWNGIQYGGLEHSVLFLDLDRRLDIFRLPQYTHSTWNYSQIA</sequence>
<proteinExistence type="predicted"/>
<reference evidence="1 2" key="2">
    <citation type="journal article" date="2022" name="Mol. Ecol. Resour.">
        <title>The genomes of chicory, endive, great burdock and yacon provide insights into Asteraceae paleo-polyploidization history and plant inulin production.</title>
        <authorList>
            <person name="Fan W."/>
            <person name="Wang S."/>
            <person name="Wang H."/>
            <person name="Wang A."/>
            <person name="Jiang F."/>
            <person name="Liu H."/>
            <person name="Zhao H."/>
            <person name="Xu D."/>
            <person name="Zhang Y."/>
        </authorList>
    </citation>
    <scope>NUCLEOTIDE SEQUENCE [LARGE SCALE GENOMIC DNA]</scope>
    <source>
        <strain evidence="2">cv. Punajuju</strain>
        <tissue evidence="1">Leaves</tissue>
    </source>
</reference>
<protein>
    <submittedName>
        <fullName evidence="1">Uncharacterized protein</fullName>
    </submittedName>
</protein>
<evidence type="ECO:0000313" key="1">
    <source>
        <dbReference type="EMBL" id="KAI3737372.1"/>
    </source>
</evidence>
<dbReference type="EMBL" id="CM042013">
    <property type="protein sequence ID" value="KAI3737372.1"/>
    <property type="molecule type" value="Genomic_DNA"/>
</dbReference>
<evidence type="ECO:0000313" key="2">
    <source>
        <dbReference type="Proteomes" id="UP001055811"/>
    </source>
</evidence>
<organism evidence="1 2">
    <name type="scientific">Cichorium intybus</name>
    <name type="common">Chicory</name>
    <dbReference type="NCBI Taxonomy" id="13427"/>
    <lineage>
        <taxon>Eukaryota</taxon>
        <taxon>Viridiplantae</taxon>
        <taxon>Streptophyta</taxon>
        <taxon>Embryophyta</taxon>
        <taxon>Tracheophyta</taxon>
        <taxon>Spermatophyta</taxon>
        <taxon>Magnoliopsida</taxon>
        <taxon>eudicotyledons</taxon>
        <taxon>Gunneridae</taxon>
        <taxon>Pentapetalae</taxon>
        <taxon>asterids</taxon>
        <taxon>campanulids</taxon>
        <taxon>Asterales</taxon>
        <taxon>Asteraceae</taxon>
        <taxon>Cichorioideae</taxon>
        <taxon>Cichorieae</taxon>
        <taxon>Cichoriinae</taxon>
        <taxon>Cichorium</taxon>
    </lineage>
</organism>
<name>A0ACB9CSX3_CICIN</name>
<accession>A0ACB9CSX3</accession>